<dbReference type="eggNOG" id="ENOG5032WA1">
    <property type="taxonomic scope" value="Bacteria"/>
</dbReference>
<feature type="signal peptide" evidence="1">
    <location>
        <begin position="1"/>
        <end position="19"/>
    </location>
</feature>
<evidence type="ECO:0000313" key="2">
    <source>
        <dbReference type="EMBL" id="EMR01612.1"/>
    </source>
</evidence>
<evidence type="ECO:0008006" key="4">
    <source>
        <dbReference type="Google" id="ProtNLM"/>
    </source>
</evidence>
<dbReference type="AlphaFoldDB" id="M7N2U0"/>
<protein>
    <recommendedName>
        <fullName evidence="4">Lipoprotein</fullName>
    </recommendedName>
</protein>
<dbReference type="Proteomes" id="UP000011910">
    <property type="component" value="Unassembled WGS sequence"/>
</dbReference>
<reference evidence="2 3" key="1">
    <citation type="journal article" date="2013" name="Genome Announc.">
        <title>Draft Genome Sequence of Cesiribacter andamanensis Strain AMV16T, Isolated from a Soil Sample from a Mud Volcano in the Andaman Islands, India.</title>
        <authorList>
            <person name="Shivaji S."/>
            <person name="Ara S."/>
            <person name="Begum Z."/>
            <person name="Srinivas T.N."/>
            <person name="Singh A."/>
            <person name="Kumar Pinnaka A."/>
        </authorList>
    </citation>
    <scope>NUCLEOTIDE SEQUENCE [LARGE SCALE GENOMIC DNA]</scope>
    <source>
        <strain evidence="2 3">AMV16</strain>
    </source>
</reference>
<evidence type="ECO:0000313" key="3">
    <source>
        <dbReference type="Proteomes" id="UP000011910"/>
    </source>
</evidence>
<feature type="chain" id="PRO_5004081572" description="Lipoprotein" evidence="1">
    <location>
        <begin position="20"/>
        <end position="231"/>
    </location>
</feature>
<dbReference type="PROSITE" id="PS51257">
    <property type="entry name" value="PROKAR_LIPOPROTEIN"/>
    <property type="match status" value="1"/>
</dbReference>
<sequence>MKYSPFLLSLLLMASACYSEPEFPVEPEISFENVRFIDMPSGQPDTLLVTVSFQDGNGDLGLRGTEDTPPYHLYDYVFKPDGTYLKIGEFDTLPAYTCNKYRIGTITGGVFLLDQLNGRDTVYVKPNRFYYNYFADLYRIRNGQEILVDYAAESGSSCGESLNGRLPISMFSSNGSAISGTITRSFGSRGWLVSFANDSLKIKVRIADRDLNLSNVAESPVFTLRGVQVQR</sequence>
<keyword evidence="1" id="KW-0732">Signal</keyword>
<dbReference type="RefSeq" id="WP_009196648.1">
    <property type="nucleotide sequence ID" value="NZ_AODQ01000102.1"/>
</dbReference>
<keyword evidence="3" id="KW-1185">Reference proteome</keyword>
<comment type="caution">
    <text evidence="2">The sequence shown here is derived from an EMBL/GenBank/DDBJ whole genome shotgun (WGS) entry which is preliminary data.</text>
</comment>
<evidence type="ECO:0000256" key="1">
    <source>
        <dbReference type="SAM" id="SignalP"/>
    </source>
</evidence>
<accession>M7N2U0</accession>
<organism evidence="2 3">
    <name type="scientific">Cesiribacter andamanensis AMV16</name>
    <dbReference type="NCBI Taxonomy" id="1279009"/>
    <lineage>
        <taxon>Bacteria</taxon>
        <taxon>Pseudomonadati</taxon>
        <taxon>Bacteroidota</taxon>
        <taxon>Cytophagia</taxon>
        <taxon>Cytophagales</taxon>
        <taxon>Cesiribacteraceae</taxon>
        <taxon>Cesiribacter</taxon>
    </lineage>
</organism>
<name>M7N2U0_9BACT</name>
<dbReference type="OrthoDB" id="980982at2"/>
<proteinExistence type="predicted"/>
<gene>
    <name evidence="2" type="ORF">ADICEAN_03265</name>
</gene>
<dbReference type="EMBL" id="AODQ01000102">
    <property type="protein sequence ID" value="EMR01612.1"/>
    <property type="molecule type" value="Genomic_DNA"/>
</dbReference>